<evidence type="ECO:0000256" key="1">
    <source>
        <dbReference type="SAM" id="MobiDB-lite"/>
    </source>
</evidence>
<reference evidence="2" key="2">
    <citation type="submission" date="2017-06" db="EMBL/GenBank/DDBJ databases">
        <title>WGS assembly of Brachypodium distachyon.</title>
        <authorList>
            <consortium name="The International Brachypodium Initiative"/>
            <person name="Lucas S."/>
            <person name="Harmon-Smith M."/>
            <person name="Lail K."/>
            <person name="Tice H."/>
            <person name="Grimwood J."/>
            <person name="Bruce D."/>
            <person name="Barry K."/>
            <person name="Shu S."/>
            <person name="Lindquist E."/>
            <person name="Wang M."/>
            <person name="Pitluck S."/>
            <person name="Vogel J.P."/>
            <person name="Garvin D.F."/>
            <person name="Mockler T.C."/>
            <person name="Schmutz J."/>
            <person name="Rokhsar D."/>
            <person name="Bevan M.W."/>
        </authorList>
    </citation>
    <scope>NUCLEOTIDE SEQUENCE</scope>
    <source>
        <strain evidence="2">Bd21</strain>
    </source>
</reference>
<organism evidence="2">
    <name type="scientific">Brachypodium distachyon</name>
    <name type="common">Purple false brome</name>
    <name type="synonym">Trachynia distachya</name>
    <dbReference type="NCBI Taxonomy" id="15368"/>
    <lineage>
        <taxon>Eukaryota</taxon>
        <taxon>Viridiplantae</taxon>
        <taxon>Streptophyta</taxon>
        <taxon>Embryophyta</taxon>
        <taxon>Tracheophyta</taxon>
        <taxon>Spermatophyta</taxon>
        <taxon>Magnoliopsida</taxon>
        <taxon>Liliopsida</taxon>
        <taxon>Poales</taxon>
        <taxon>Poaceae</taxon>
        <taxon>BOP clade</taxon>
        <taxon>Pooideae</taxon>
        <taxon>Stipodae</taxon>
        <taxon>Brachypodieae</taxon>
        <taxon>Brachypodium</taxon>
    </lineage>
</organism>
<sequence length="117" mass="12465">MASTPGCNSWSQQRSRRLPNPPHLASPHLLPVAIPIATSLQRRAPARLPPSPPFPCFLQFPVAASLLHCFAATAAPPARASSSHPPQLDELTDAILLQICRCHLAPPTPLTPFSAQG</sequence>
<gene>
    <name evidence="2" type="ORF">BRADI_3g09015v3</name>
</gene>
<feature type="compositionally biased region" description="Polar residues" evidence="1">
    <location>
        <begin position="1"/>
        <end position="13"/>
    </location>
</feature>
<reference evidence="3" key="3">
    <citation type="submission" date="2018-08" db="UniProtKB">
        <authorList>
            <consortium name="EnsemblPlants"/>
        </authorList>
    </citation>
    <scope>IDENTIFICATION</scope>
    <source>
        <strain evidence="3">cv. Bd21</strain>
    </source>
</reference>
<feature type="region of interest" description="Disordered" evidence="1">
    <location>
        <begin position="1"/>
        <end position="24"/>
    </location>
</feature>
<dbReference type="EMBL" id="CM000882">
    <property type="protein sequence ID" value="KQJ94176.1"/>
    <property type="molecule type" value="Genomic_DNA"/>
</dbReference>
<dbReference type="InParanoid" id="A0A0Q3J7S2"/>
<dbReference type="EnsemblPlants" id="KQJ94176">
    <property type="protein sequence ID" value="KQJ94176"/>
    <property type="gene ID" value="BRADI_3g09015v3"/>
</dbReference>
<keyword evidence="4" id="KW-1185">Reference proteome</keyword>
<evidence type="ECO:0000313" key="4">
    <source>
        <dbReference type="Proteomes" id="UP000008810"/>
    </source>
</evidence>
<protein>
    <submittedName>
        <fullName evidence="2 3">Uncharacterized protein</fullName>
    </submittedName>
</protein>
<name>A0A0Q3J7S2_BRADI</name>
<accession>A0A0Q3J7S2</accession>
<proteinExistence type="predicted"/>
<dbReference type="Proteomes" id="UP000008810">
    <property type="component" value="Chromosome 3"/>
</dbReference>
<evidence type="ECO:0000313" key="2">
    <source>
        <dbReference type="EMBL" id="KQJ94176.1"/>
    </source>
</evidence>
<reference evidence="2 3" key="1">
    <citation type="journal article" date="2010" name="Nature">
        <title>Genome sequencing and analysis of the model grass Brachypodium distachyon.</title>
        <authorList>
            <consortium name="International Brachypodium Initiative"/>
        </authorList>
    </citation>
    <scope>NUCLEOTIDE SEQUENCE [LARGE SCALE GENOMIC DNA]</scope>
    <source>
        <strain evidence="2 3">Bd21</strain>
    </source>
</reference>
<dbReference type="Gramene" id="KQJ94176">
    <property type="protein sequence ID" value="KQJ94176"/>
    <property type="gene ID" value="BRADI_3g09015v3"/>
</dbReference>
<dbReference type="AlphaFoldDB" id="A0A0Q3J7S2"/>
<evidence type="ECO:0000313" key="3">
    <source>
        <dbReference type="EnsemblPlants" id="KQJ94176"/>
    </source>
</evidence>